<gene>
    <name evidence="1" type="ORF">EHAR0213_LOCUS12770</name>
</gene>
<name>A0A7S3JIC4_9SPIT</name>
<accession>A0A7S3JIC4</accession>
<proteinExistence type="predicted"/>
<organism evidence="1">
    <name type="scientific">Euplotes harpa</name>
    <dbReference type="NCBI Taxonomy" id="151035"/>
    <lineage>
        <taxon>Eukaryota</taxon>
        <taxon>Sar</taxon>
        <taxon>Alveolata</taxon>
        <taxon>Ciliophora</taxon>
        <taxon>Intramacronucleata</taxon>
        <taxon>Spirotrichea</taxon>
        <taxon>Hypotrichia</taxon>
        <taxon>Euplotida</taxon>
        <taxon>Euplotidae</taxon>
        <taxon>Euplotes</taxon>
    </lineage>
</organism>
<dbReference type="AlphaFoldDB" id="A0A7S3JIC4"/>
<dbReference type="EMBL" id="HBII01030751">
    <property type="protein sequence ID" value="CAE0353854.1"/>
    <property type="molecule type" value="Transcribed_RNA"/>
</dbReference>
<protein>
    <submittedName>
        <fullName evidence="1">Uncharacterized protein</fullName>
    </submittedName>
</protein>
<reference evidence="1" key="1">
    <citation type="submission" date="2021-01" db="EMBL/GenBank/DDBJ databases">
        <authorList>
            <person name="Corre E."/>
            <person name="Pelletier E."/>
            <person name="Niang G."/>
            <person name="Scheremetjew M."/>
            <person name="Finn R."/>
            <person name="Kale V."/>
            <person name="Holt S."/>
            <person name="Cochrane G."/>
            <person name="Meng A."/>
            <person name="Brown T."/>
            <person name="Cohen L."/>
        </authorList>
    </citation>
    <scope>NUCLEOTIDE SEQUENCE</scope>
    <source>
        <strain evidence="1">FSP1.4</strain>
    </source>
</reference>
<sequence length="137" mass="15497">MSGDLSLEELQETQDSINEVYFRDISNNVLVSNKGKALSEYDLSQSLQSSADVTEQEERTAVKLFKRGLTTIVEEDSITEDKFEIMDDLRVSEELILPFTLLSLSSSKNVKLLDYSKTLSNVNLMPTVKREPAEEEN</sequence>
<evidence type="ECO:0000313" key="1">
    <source>
        <dbReference type="EMBL" id="CAE0353854.1"/>
    </source>
</evidence>